<dbReference type="RefSeq" id="XP_008325813.1">
    <property type="nucleotide sequence ID" value="XM_008327591.3"/>
</dbReference>
<dbReference type="KEGG" id="csem:103391354"/>
<dbReference type="STRING" id="244447.ENSCSEP00000027138"/>
<dbReference type="SMART" id="SM00271">
    <property type="entry name" value="DnaJ"/>
    <property type="match status" value="1"/>
</dbReference>
<proteinExistence type="predicted"/>
<dbReference type="InterPro" id="IPR036869">
    <property type="entry name" value="J_dom_sf"/>
</dbReference>
<organism evidence="3 4">
    <name type="scientific">Cynoglossus semilaevis</name>
    <name type="common">Tongue sole</name>
    <dbReference type="NCBI Taxonomy" id="244447"/>
    <lineage>
        <taxon>Eukaryota</taxon>
        <taxon>Metazoa</taxon>
        <taxon>Chordata</taxon>
        <taxon>Craniata</taxon>
        <taxon>Vertebrata</taxon>
        <taxon>Euteleostomi</taxon>
        <taxon>Actinopterygii</taxon>
        <taxon>Neopterygii</taxon>
        <taxon>Teleostei</taxon>
        <taxon>Neoteleostei</taxon>
        <taxon>Acanthomorphata</taxon>
        <taxon>Carangaria</taxon>
        <taxon>Pleuronectiformes</taxon>
        <taxon>Pleuronectoidei</taxon>
        <taxon>Cynoglossidae</taxon>
        <taxon>Cynoglossinae</taxon>
        <taxon>Cynoglossus</taxon>
    </lineage>
</organism>
<keyword evidence="1" id="KW-0143">Chaperone</keyword>
<dbReference type="OMA" id="HWAVRDK"/>
<accession>A0A3P8WI49</accession>
<dbReference type="PANTHER" id="PTHR44500">
    <property type="entry name" value="DNAJ HOMOLOG SUBFAMILY C MEMBER 12"/>
    <property type="match status" value="1"/>
</dbReference>
<feature type="domain" description="J" evidence="2">
    <location>
        <begin position="14"/>
        <end position="79"/>
    </location>
</feature>
<dbReference type="Ensembl" id="ENSCSET00000027503.1">
    <property type="protein sequence ID" value="ENSCSEP00000027138.1"/>
    <property type="gene ID" value="ENSCSEG00000017341.1"/>
</dbReference>
<dbReference type="InterPro" id="IPR029827">
    <property type="entry name" value="JDP1-like"/>
</dbReference>
<dbReference type="FunCoup" id="A0A3P8WI49">
    <property type="interactions" value="474"/>
</dbReference>
<dbReference type="PANTHER" id="PTHR44500:SF1">
    <property type="entry name" value="DNAJ HOMOLOG SUBFAMILY C MEMBER 12"/>
    <property type="match status" value="1"/>
</dbReference>
<dbReference type="PROSITE" id="PS50076">
    <property type="entry name" value="DNAJ_2"/>
    <property type="match status" value="1"/>
</dbReference>
<evidence type="ECO:0000313" key="4">
    <source>
        <dbReference type="Proteomes" id="UP000265120"/>
    </source>
</evidence>
<reference evidence="3" key="3">
    <citation type="submission" date="2025-09" db="UniProtKB">
        <authorList>
            <consortium name="Ensembl"/>
        </authorList>
    </citation>
    <scope>IDENTIFICATION</scope>
</reference>
<name>A0A3P8WI49_CYNSE</name>
<reference evidence="3" key="2">
    <citation type="submission" date="2025-08" db="UniProtKB">
        <authorList>
            <consortium name="Ensembl"/>
        </authorList>
    </citation>
    <scope>IDENTIFICATION</scope>
</reference>
<dbReference type="SUPFAM" id="SSF46565">
    <property type="entry name" value="Chaperone J-domain"/>
    <property type="match status" value="1"/>
</dbReference>
<evidence type="ECO:0000259" key="2">
    <source>
        <dbReference type="PROSITE" id="PS50076"/>
    </source>
</evidence>
<dbReference type="Gene3D" id="1.10.287.110">
    <property type="entry name" value="DnaJ domain"/>
    <property type="match status" value="1"/>
</dbReference>
<dbReference type="InParanoid" id="A0A3P8WI49"/>
<keyword evidence="4" id="KW-1185">Reference proteome</keyword>
<dbReference type="Proteomes" id="UP000265120">
    <property type="component" value="Chromosome 15"/>
</dbReference>
<evidence type="ECO:0000313" key="3">
    <source>
        <dbReference type="Ensembl" id="ENSCSEP00000027138.1"/>
    </source>
</evidence>
<dbReference type="CDD" id="cd06257">
    <property type="entry name" value="DnaJ"/>
    <property type="match status" value="1"/>
</dbReference>
<protein>
    <submittedName>
        <fullName evidence="3">DnaJ (Hsp40) homolog, subfamily C, member 12</fullName>
    </submittedName>
</protein>
<dbReference type="AlphaFoldDB" id="A0A3P8WI49"/>
<evidence type="ECO:0000256" key="1">
    <source>
        <dbReference type="ARBA" id="ARBA00023186"/>
    </source>
</evidence>
<dbReference type="GeneID" id="103391354"/>
<dbReference type="InterPro" id="IPR001623">
    <property type="entry name" value="DnaJ_domain"/>
</dbReference>
<dbReference type="CTD" id="56521"/>
<dbReference type="GeneTree" id="ENSGT00940000159378"/>
<reference evidence="3 4" key="1">
    <citation type="journal article" date="2014" name="Nat. Genet.">
        <title>Whole-genome sequence of a flatfish provides insights into ZW sex chromosome evolution and adaptation to a benthic lifestyle.</title>
        <authorList>
            <person name="Chen S."/>
            <person name="Zhang G."/>
            <person name="Shao C."/>
            <person name="Huang Q."/>
            <person name="Liu G."/>
            <person name="Zhang P."/>
            <person name="Song W."/>
            <person name="An N."/>
            <person name="Chalopin D."/>
            <person name="Volff J.N."/>
            <person name="Hong Y."/>
            <person name="Li Q."/>
            <person name="Sha Z."/>
            <person name="Zhou H."/>
            <person name="Xie M."/>
            <person name="Yu Q."/>
            <person name="Liu Y."/>
            <person name="Xiang H."/>
            <person name="Wang N."/>
            <person name="Wu K."/>
            <person name="Yang C."/>
            <person name="Zhou Q."/>
            <person name="Liao X."/>
            <person name="Yang L."/>
            <person name="Hu Q."/>
            <person name="Zhang J."/>
            <person name="Meng L."/>
            <person name="Jin L."/>
            <person name="Tian Y."/>
            <person name="Lian J."/>
            <person name="Yang J."/>
            <person name="Miao G."/>
            <person name="Liu S."/>
            <person name="Liang Z."/>
            <person name="Yan F."/>
            <person name="Li Y."/>
            <person name="Sun B."/>
            <person name="Zhang H."/>
            <person name="Zhang J."/>
            <person name="Zhu Y."/>
            <person name="Du M."/>
            <person name="Zhao Y."/>
            <person name="Schartl M."/>
            <person name="Tang Q."/>
            <person name="Wang J."/>
        </authorList>
    </citation>
    <scope>NUCLEOTIDE SEQUENCE</scope>
</reference>
<sequence length="174" mass="20169">MEAVLNCKREDLEDYYGLLGCDELSTTEQIMSEYKIRAMMCHPDKHLDNPGAVADFQKLQEAKEVLCNEARRKNYDQWSRSGVTIPFHEWHALKDSVKTSMHWAVRTKKEPMLEAPKAENGESSLTENLHCKQESTEISSFDATSLSSDYCHRRFRWAADSPSSLLQKFRNYEI</sequence>
<dbReference type="GO" id="GO:0005737">
    <property type="term" value="C:cytoplasm"/>
    <property type="evidence" value="ECO:0007669"/>
    <property type="project" value="TreeGrafter"/>
</dbReference>
<dbReference type="OrthoDB" id="436519at2759"/>
<dbReference type="Pfam" id="PF00226">
    <property type="entry name" value="DnaJ"/>
    <property type="match status" value="1"/>
</dbReference>
<dbReference type="PRINTS" id="PR00625">
    <property type="entry name" value="JDOMAIN"/>
</dbReference>